<dbReference type="AlphaFoldDB" id="A0A4U5N1J0"/>
<name>A0A4U5N1J0_STECR</name>
<evidence type="ECO:0000313" key="1">
    <source>
        <dbReference type="EMBL" id="TKR76141.1"/>
    </source>
</evidence>
<gene>
    <name evidence="1" type="ORF">L596_017330</name>
</gene>
<dbReference type="Proteomes" id="UP000298663">
    <property type="component" value="Unassembled WGS sequence"/>
</dbReference>
<sequence>MNVHGRSRSHCTLLQTKTAKRRIWWMGYARGEFVGYRLHDDSNYCGVSDLFKTAIVCVFSSCVDARTPADNTHIRFHKPINRKTETAISSLYYVWIRSSIPCHPCCTSHVA</sequence>
<accession>A0A4U5N1J0</accession>
<reference evidence="1 2" key="1">
    <citation type="journal article" date="2015" name="Genome Biol.">
        <title>Comparative genomics of Steinernema reveals deeply conserved gene regulatory networks.</title>
        <authorList>
            <person name="Dillman A.R."/>
            <person name="Macchietto M."/>
            <person name="Porter C.F."/>
            <person name="Rogers A."/>
            <person name="Williams B."/>
            <person name="Antoshechkin I."/>
            <person name="Lee M.M."/>
            <person name="Goodwin Z."/>
            <person name="Lu X."/>
            <person name="Lewis E.E."/>
            <person name="Goodrich-Blair H."/>
            <person name="Stock S.P."/>
            <person name="Adams B.J."/>
            <person name="Sternberg P.W."/>
            <person name="Mortazavi A."/>
        </authorList>
    </citation>
    <scope>NUCLEOTIDE SEQUENCE [LARGE SCALE GENOMIC DNA]</scope>
    <source>
        <strain evidence="1 2">ALL</strain>
    </source>
</reference>
<dbReference type="EMBL" id="AZBU02000005">
    <property type="protein sequence ID" value="TKR76141.1"/>
    <property type="molecule type" value="Genomic_DNA"/>
</dbReference>
<keyword evidence="2" id="KW-1185">Reference proteome</keyword>
<organism evidence="1 2">
    <name type="scientific">Steinernema carpocapsae</name>
    <name type="common">Entomopathogenic nematode</name>
    <dbReference type="NCBI Taxonomy" id="34508"/>
    <lineage>
        <taxon>Eukaryota</taxon>
        <taxon>Metazoa</taxon>
        <taxon>Ecdysozoa</taxon>
        <taxon>Nematoda</taxon>
        <taxon>Chromadorea</taxon>
        <taxon>Rhabditida</taxon>
        <taxon>Tylenchina</taxon>
        <taxon>Panagrolaimomorpha</taxon>
        <taxon>Strongyloidoidea</taxon>
        <taxon>Steinernematidae</taxon>
        <taxon>Steinernema</taxon>
    </lineage>
</organism>
<reference evidence="1 2" key="2">
    <citation type="journal article" date="2019" name="G3 (Bethesda)">
        <title>Hybrid Assembly of the Genome of the Entomopathogenic Nematode Steinernema carpocapsae Identifies the X-Chromosome.</title>
        <authorList>
            <person name="Serra L."/>
            <person name="Macchietto M."/>
            <person name="Macias-Munoz A."/>
            <person name="McGill C.J."/>
            <person name="Rodriguez I.M."/>
            <person name="Rodriguez B."/>
            <person name="Murad R."/>
            <person name="Mortazavi A."/>
        </authorList>
    </citation>
    <scope>NUCLEOTIDE SEQUENCE [LARGE SCALE GENOMIC DNA]</scope>
    <source>
        <strain evidence="1 2">ALL</strain>
    </source>
</reference>
<evidence type="ECO:0000313" key="2">
    <source>
        <dbReference type="Proteomes" id="UP000298663"/>
    </source>
</evidence>
<proteinExistence type="predicted"/>
<protein>
    <submittedName>
        <fullName evidence="1">Uncharacterized protein</fullName>
    </submittedName>
</protein>
<comment type="caution">
    <text evidence="1">The sequence shown here is derived from an EMBL/GenBank/DDBJ whole genome shotgun (WGS) entry which is preliminary data.</text>
</comment>